<keyword evidence="3" id="KW-1185">Reference proteome</keyword>
<reference evidence="2 3" key="1">
    <citation type="journal article" date="2023" name="Plants (Basel)">
        <title>Bridging the Gap: Combining Genomics and Transcriptomics Approaches to Understand Stylosanthes scabra, an Orphan Legume from the Brazilian Caatinga.</title>
        <authorList>
            <person name="Ferreira-Neto J.R.C."/>
            <person name="da Silva M.D."/>
            <person name="Binneck E."/>
            <person name="de Melo N.F."/>
            <person name="da Silva R.H."/>
            <person name="de Melo A.L.T.M."/>
            <person name="Pandolfi V."/>
            <person name="Bustamante F.O."/>
            <person name="Brasileiro-Vidal A.C."/>
            <person name="Benko-Iseppon A.M."/>
        </authorList>
    </citation>
    <scope>NUCLEOTIDE SEQUENCE [LARGE SCALE GENOMIC DNA]</scope>
    <source>
        <tissue evidence="2">Leaves</tissue>
    </source>
</reference>
<gene>
    <name evidence="2" type="ORF">PIB30_079362</name>
</gene>
<dbReference type="Proteomes" id="UP001341840">
    <property type="component" value="Unassembled WGS sequence"/>
</dbReference>
<accession>A0ABU6ZPQ2</accession>
<feature type="region of interest" description="Disordered" evidence="1">
    <location>
        <begin position="89"/>
        <end position="108"/>
    </location>
</feature>
<proteinExistence type="predicted"/>
<evidence type="ECO:0000313" key="2">
    <source>
        <dbReference type="EMBL" id="MED6223971.1"/>
    </source>
</evidence>
<evidence type="ECO:0000256" key="1">
    <source>
        <dbReference type="SAM" id="MobiDB-lite"/>
    </source>
</evidence>
<protein>
    <submittedName>
        <fullName evidence="2">Uncharacterized protein</fullName>
    </submittedName>
</protein>
<name>A0ABU6ZPQ2_9FABA</name>
<dbReference type="EMBL" id="JASCZI010272983">
    <property type="protein sequence ID" value="MED6223971.1"/>
    <property type="molecule type" value="Genomic_DNA"/>
</dbReference>
<sequence>MGETTQELGSHSAIRWMDGCVEVMKLRVRKQVRTSPQGFMMLRGLRKKVITKTQRRTPPEEEMLAIPRPMDVDADEDYLQYFQELRRHPEHSPVHRIQAFAQDPSDDV</sequence>
<comment type="caution">
    <text evidence="2">The sequence shown here is derived from an EMBL/GenBank/DDBJ whole genome shotgun (WGS) entry which is preliminary data.</text>
</comment>
<evidence type="ECO:0000313" key="3">
    <source>
        <dbReference type="Proteomes" id="UP001341840"/>
    </source>
</evidence>
<organism evidence="2 3">
    <name type="scientific">Stylosanthes scabra</name>
    <dbReference type="NCBI Taxonomy" id="79078"/>
    <lineage>
        <taxon>Eukaryota</taxon>
        <taxon>Viridiplantae</taxon>
        <taxon>Streptophyta</taxon>
        <taxon>Embryophyta</taxon>
        <taxon>Tracheophyta</taxon>
        <taxon>Spermatophyta</taxon>
        <taxon>Magnoliopsida</taxon>
        <taxon>eudicotyledons</taxon>
        <taxon>Gunneridae</taxon>
        <taxon>Pentapetalae</taxon>
        <taxon>rosids</taxon>
        <taxon>fabids</taxon>
        <taxon>Fabales</taxon>
        <taxon>Fabaceae</taxon>
        <taxon>Papilionoideae</taxon>
        <taxon>50 kb inversion clade</taxon>
        <taxon>dalbergioids sensu lato</taxon>
        <taxon>Dalbergieae</taxon>
        <taxon>Pterocarpus clade</taxon>
        <taxon>Stylosanthes</taxon>
    </lineage>
</organism>